<evidence type="ECO:0000259" key="7">
    <source>
        <dbReference type="Pfam" id="PF18052"/>
    </source>
</evidence>
<dbReference type="InterPro" id="IPR002182">
    <property type="entry name" value="NB-ARC"/>
</dbReference>
<dbReference type="Pfam" id="PF00931">
    <property type="entry name" value="NB-ARC"/>
    <property type="match status" value="1"/>
</dbReference>
<dbReference type="PANTHER" id="PTHR23155">
    <property type="entry name" value="DISEASE RESISTANCE PROTEIN RP"/>
    <property type="match status" value="1"/>
</dbReference>
<dbReference type="GO" id="GO:0098542">
    <property type="term" value="P:defense response to other organism"/>
    <property type="evidence" value="ECO:0007669"/>
    <property type="project" value="TreeGrafter"/>
</dbReference>
<dbReference type="InterPro" id="IPR027417">
    <property type="entry name" value="P-loop_NTPase"/>
</dbReference>
<dbReference type="PRINTS" id="PR00364">
    <property type="entry name" value="DISEASERSIST"/>
</dbReference>
<comment type="similarity">
    <text evidence="1">Belongs to the disease resistance NB-LRR family.</text>
</comment>
<dbReference type="Gene3D" id="1.20.5.4130">
    <property type="match status" value="1"/>
</dbReference>
<dbReference type="SUPFAM" id="SSF52540">
    <property type="entry name" value="P-loop containing nucleoside triphosphate hydrolases"/>
    <property type="match status" value="1"/>
</dbReference>
<accession>A0A1E5UPM6</accession>
<keyword evidence="9" id="KW-1185">Reference proteome</keyword>
<feature type="domain" description="NB-ARC" evidence="6">
    <location>
        <begin position="169"/>
        <end position="333"/>
    </location>
</feature>
<dbReference type="Pfam" id="PF18052">
    <property type="entry name" value="Rx_N"/>
    <property type="match status" value="1"/>
</dbReference>
<dbReference type="GO" id="GO:0043531">
    <property type="term" value="F:ADP binding"/>
    <property type="evidence" value="ECO:0007669"/>
    <property type="project" value="InterPro"/>
</dbReference>
<dbReference type="Gene3D" id="3.40.50.300">
    <property type="entry name" value="P-loop containing nucleotide triphosphate hydrolases"/>
    <property type="match status" value="1"/>
</dbReference>
<dbReference type="InterPro" id="IPR042197">
    <property type="entry name" value="Apaf_helical"/>
</dbReference>
<dbReference type="Proteomes" id="UP000095767">
    <property type="component" value="Unassembled WGS sequence"/>
</dbReference>
<sequence>MVGVGEFLASAVLKQVGGKLATAIWKAIASQLKLGEELSGLQIMLANIQTGLRKAEKRSMKDASACIWMRELKAAAYDLEDMLMDFEYEISRNNDDSESNSPTKEVSIPLKLRPTLYSMLNGMKTRLENIANLRRFDFVADTSSDDQDVIQTQSTGAALGEDIVGRIKEKEEMMELLREDCEHSIIPIYGFGGLGKTTLAQMVYNDSATKADFDIRIWVYVSTKFGVEKIGRSVISQVEGQSNQFDFPSVQKRVEMILHGKRSLIVLDDIWEEDACRLEDIRTMLKFDKPGSKIIVTTRSEQVAKRMNIKLPFKLGVLLYEDCWDLFKAKAFPLGIAESQMEKEVMGEQIVKKCEGVPLAVKSLGYRLQSAPLAKWEETLKTDLWQERCDPTTATTSTAVLPSLRISYYYMPYYLRPCFVYFSAFSKGFTMEKSDLMQRWIALGFVATTQHAEKCLQELLAMSFLEAVTTSPLVSYITLLQYCLTAPTILFYKIY</sequence>
<dbReference type="OrthoDB" id="676015at2759"/>
<keyword evidence="5" id="KW-0611">Plant defense</keyword>
<evidence type="ECO:0000256" key="2">
    <source>
        <dbReference type="ARBA" id="ARBA00022614"/>
    </source>
</evidence>
<protein>
    <submittedName>
        <fullName evidence="8">Putative disease resistance protein RGA3</fullName>
    </submittedName>
</protein>
<evidence type="ECO:0000259" key="6">
    <source>
        <dbReference type="Pfam" id="PF00931"/>
    </source>
</evidence>
<keyword evidence="2" id="KW-0433">Leucine-rich repeat</keyword>
<evidence type="ECO:0000256" key="4">
    <source>
        <dbReference type="ARBA" id="ARBA00022741"/>
    </source>
</evidence>
<feature type="domain" description="Disease resistance N-terminal" evidence="7">
    <location>
        <begin position="12"/>
        <end position="97"/>
    </location>
</feature>
<name>A0A1E5UPM6_9POAL</name>
<dbReference type="PANTHER" id="PTHR23155:SF1188">
    <property type="entry name" value="OS11G0492300 PROTEIN"/>
    <property type="match status" value="1"/>
</dbReference>
<comment type="caution">
    <text evidence="8">The sequence shown here is derived from an EMBL/GenBank/DDBJ whole genome shotgun (WGS) entry which is preliminary data.</text>
</comment>
<evidence type="ECO:0000313" key="8">
    <source>
        <dbReference type="EMBL" id="OEL14813.1"/>
    </source>
</evidence>
<dbReference type="InterPro" id="IPR041118">
    <property type="entry name" value="Rx_N"/>
</dbReference>
<keyword evidence="3" id="KW-0677">Repeat</keyword>
<proteinExistence type="inferred from homology"/>
<evidence type="ECO:0000256" key="1">
    <source>
        <dbReference type="ARBA" id="ARBA00008894"/>
    </source>
</evidence>
<dbReference type="Gene3D" id="1.10.8.430">
    <property type="entry name" value="Helical domain of apoptotic protease-activating factors"/>
    <property type="match status" value="1"/>
</dbReference>
<evidence type="ECO:0000256" key="5">
    <source>
        <dbReference type="ARBA" id="ARBA00022821"/>
    </source>
</evidence>
<reference evidence="8 9" key="1">
    <citation type="submission" date="2016-09" db="EMBL/GenBank/DDBJ databases">
        <title>The draft genome of Dichanthelium oligosanthes: A C3 panicoid grass species.</title>
        <authorList>
            <person name="Studer A.J."/>
            <person name="Schnable J.C."/>
            <person name="Brutnell T.P."/>
        </authorList>
    </citation>
    <scope>NUCLEOTIDE SEQUENCE [LARGE SCALE GENOMIC DNA]</scope>
    <source>
        <strain evidence="9">cv. Kellogg 1175</strain>
        <tissue evidence="8">Leaf</tissue>
    </source>
</reference>
<organism evidence="8 9">
    <name type="scientific">Dichanthelium oligosanthes</name>
    <dbReference type="NCBI Taxonomy" id="888268"/>
    <lineage>
        <taxon>Eukaryota</taxon>
        <taxon>Viridiplantae</taxon>
        <taxon>Streptophyta</taxon>
        <taxon>Embryophyta</taxon>
        <taxon>Tracheophyta</taxon>
        <taxon>Spermatophyta</taxon>
        <taxon>Magnoliopsida</taxon>
        <taxon>Liliopsida</taxon>
        <taxon>Poales</taxon>
        <taxon>Poaceae</taxon>
        <taxon>PACMAD clade</taxon>
        <taxon>Panicoideae</taxon>
        <taxon>Panicodae</taxon>
        <taxon>Paniceae</taxon>
        <taxon>Dichantheliinae</taxon>
        <taxon>Dichanthelium</taxon>
    </lineage>
</organism>
<gene>
    <name evidence="8" type="ORF">BAE44_0024168</name>
</gene>
<dbReference type="EMBL" id="LWDX02068903">
    <property type="protein sequence ID" value="OEL14813.1"/>
    <property type="molecule type" value="Genomic_DNA"/>
</dbReference>
<keyword evidence="4" id="KW-0547">Nucleotide-binding</keyword>
<dbReference type="InterPro" id="IPR036388">
    <property type="entry name" value="WH-like_DNA-bd_sf"/>
</dbReference>
<dbReference type="Gene3D" id="1.10.10.10">
    <property type="entry name" value="Winged helix-like DNA-binding domain superfamily/Winged helix DNA-binding domain"/>
    <property type="match status" value="1"/>
</dbReference>
<evidence type="ECO:0000313" key="9">
    <source>
        <dbReference type="Proteomes" id="UP000095767"/>
    </source>
</evidence>
<dbReference type="InterPro" id="IPR044974">
    <property type="entry name" value="Disease_R_plants"/>
</dbReference>
<dbReference type="FunFam" id="3.40.50.300:FF:001091">
    <property type="entry name" value="Probable disease resistance protein At1g61300"/>
    <property type="match status" value="1"/>
</dbReference>
<dbReference type="AlphaFoldDB" id="A0A1E5UPM6"/>
<evidence type="ECO:0000256" key="3">
    <source>
        <dbReference type="ARBA" id="ARBA00022737"/>
    </source>
</evidence>